<proteinExistence type="predicted"/>
<dbReference type="KEGG" id="pco:PHACADRAFT_201726"/>
<dbReference type="InParanoid" id="K5VSC2"/>
<keyword evidence="2" id="KW-1185">Reference proteome</keyword>
<name>K5VSC2_PHACS</name>
<dbReference type="OrthoDB" id="3437016at2759"/>
<dbReference type="HOGENOM" id="CLU_1704863_0_0_1"/>
<dbReference type="Proteomes" id="UP000008370">
    <property type="component" value="Unassembled WGS sequence"/>
</dbReference>
<evidence type="ECO:0000313" key="1">
    <source>
        <dbReference type="EMBL" id="EKM49464.1"/>
    </source>
</evidence>
<dbReference type="AlphaFoldDB" id="K5VSC2"/>
<evidence type="ECO:0000313" key="2">
    <source>
        <dbReference type="Proteomes" id="UP000008370"/>
    </source>
</evidence>
<reference evidence="1 2" key="1">
    <citation type="journal article" date="2012" name="BMC Genomics">
        <title>Comparative genomics of the white-rot fungi, Phanerochaete carnosa and P. chrysosporium, to elucidate the genetic basis of the distinct wood types they colonize.</title>
        <authorList>
            <person name="Suzuki H."/>
            <person name="MacDonald J."/>
            <person name="Syed K."/>
            <person name="Salamov A."/>
            <person name="Hori C."/>
            <person name="Aerts A."/>
            <person name="Henrissat B."/>
            <person name="Wiebenga A."/>
            <person name="vanKuyk P.A."/>
            <person name="Barry K."/>
            <person name="Lindquist E."/>
            <person name="LaButti K."/>
            <person name="Lapidus A."/>
            <person name="Lucas S."/>
            <person name="Coutinho P."/>
            <person name="Gong Y."/>
            <person name="Samejima M."/>
            <person name="Mahadevan R."/>
            <person name="Abou-Zaid M."/>
            <person name="de Vries R.P."/>
            <person name="Igarashi K."/>
            <person name="Yadav J.S."/>
            <person name="Grigoriev I.V."/>
            <person name="Master E.R."/>
        </authorList>
    </citation>
    <scope>NUCLEOTIDE SEQUENCE [LARGE SCALE GENOMIC DNA]</scope>
    <source>
        <strain evidence="1 2">HHB-10118-sp</strain>
    </source>
</reference>
<dbReference type="RefSeq" id="XP_007402071.1">
    <property type="nucleotide sequence ID" value="XM_007402009.1"/>
</dbReference>
<organism evidence="1 2">
    <name type="scientific">Phanerochaete carnosa (strain HHB-10118-sp)</name>
    <name type="common">White-rot fungus</name>
    <name type="synonym">Peniophora carnosa</name>
    <dbReference type="NCBI Taxonomy" id="650164"/>
    <lineage>
        <taxon>Eukaryota</taxon>
        <taxon>Fungi</taxon>
        <taxon>Dikarya</taxon>
        <taxon>Basidiomycota</taxon>
        <taxon>Agaricomycotina</taxon>
        <taxon>Agaricomycetes</taxon>
        <taxon>Polyporales</taxon>
        <taxon>Phanerochaetaceae</taxon>
        <taxon>Phanerochaete</taxon>
    </lineage>
</organism>
<dbReference type="GeneID" id="18911679"/>
<sequence>MDTEKIMACLNTELHKRIVGRGAEELITRIRHSATLVAQLPPYLQRAARDAYAGSLRSVFIAAACCARRLPLLHPLPQHTCNASLPRTPLPIAEDVEWESKDDTLYVAHSRRLSAYEAGVAAALATPIDLDDPQANICGPAKGVVRDEEERQGS</sequence>
<accession>K5VSC2</accession>
<gene>
    <name evidence="1" type="ORF">PHACADRAFT_201726</name>
</gene>
<protein>
    <submittedName>
        <fullName evidence="1">Uncharacterized protein</fullName>
    </submittedName>
</protein>
<dbReference type="EMBL" id="JH930481">
    <property type="protein sequence ID" value="EKM49464.1"/>
    <property type="molecule type" value="Genomic_DNA"/>
</dbReference>